<evidence type="ECO:0000256" key="1">
    <source>
        <dbReference type="ARBA" id="ARBA00004613"/>
    </source>
</evidence>
<dbReference type="SUPFAM" id="SSF50494">
    <property type="entry name" value="Trypsin-like serine proteases"/>
    <property type="match status" value="1"/>
</dbReference>
<dbReference type="InterPro" id="IPR033116">
    <property type="entry name" value="TRYPSIN_SER"/>
</dbReference>
<evidence type="ECO:0000256" key="4">
    <source>
        <dbReference type="ARBA" id="ARBA00022729"/>
    </source>
</evidence>
<evidence type="ECO:0000313" key="14">
    <source>
        <dbReference type="RefSeq" id="XP_015521190.1"/>
    </source>
</evidence>
<name>A0A6J0C3X5_NEOLC</name>
<keyword evidence="3 10" id="KW-0645">Protease</keyword>
<dbReference type="CDD" id="cd00190">
    <property type="entry name" value="Tryp_SPc"/>
    <property type="match status" value="1"/>
</dbReference>
<feature type="chain" id="PRO_5026677076" evidence="11">
    <location>
        <begin position="24"/>
        <end position="389"/>
    </location>
</feature>
<dbReference type="GO" id="GO:0005576">
    <property type="term" value="C:extracellular region"/>
    <property type="evidence" value="ECO:0007669"/>
    <property type="project" value="UniProtKB-SubCell"/>
</dbReference>
<dbReference type="Pfam" id="PF00089">
    <property type="entry name" value="Trypsin"/>
    <property type="match status" value="1"/>
</dbReference>
<dbReference type="GeneID" id="107225288"/>
<dbReference type="KEGG" id="nlo:107225288"/>
<evidence type="ECO:0000256" key="2">
    <source>
        <dbReference type="ARBA" id="ARBA00022525"/>
    </source>
</evidence>
<sequence>MGELLNLNLGLCLVLGFVAYVQAYPIYEDRDLYEGSPCTLSNGEGQGVCKKLPDCPTKMRELHRGKYDDADRCGFEEFTEIVCCINIPGKVGNDERRPRPADAACQEYSNEVLPTEGSVNFYVLNGEDAKSSEFPFMAALGYADGSKDNDASSIKYTCGGTLISQQHVLTAAHCVSNLDGRVPVEVRLGTTDLITAERDTQRVPVASAIPHPDYLRTENYNDIAILKLREPVRLSNSVQPACLLSKSLNVLERTRNATLVVAGWGATDFDGTETTKLKKAVGLRFVETNECSDSYSSNNPRLPNGLDNMICAIDPNTTRRADACWGDSGGPLIASSGSARFVAGVTAFGQACGGSTPGVYTSVYDYLSWIEGHVWPDTEGTRSRSSKIW</sequence>
<keyword evidence="5 10" id="KW-0378">Hydrolase</keyword>
<dbReference type="InterPro" id="IPR043504">
    <property type="entry name" value="Peptidase_S1_PA_chymotrypsin"/>
</dbReference>
<keyword evidence="2" id="KW-0964">Secreted</keyword>
<keyword evidence="13" id="KW-1185">Reference proteome</keyword>
<keyword evidence="6 10" id="KW-0720">Serine protease</keyword>
<comment type="subcellular location">
    <subcellularLocation>
        <location evidence="1">Secreted</location>
    </subcellularLocation>
</comment>
<dbReference type="OrthoDB" id="6339452at2759"/>
<keyword evidence="4 11" id="KW-0732">Signal</keyword>
<gene>
    <name evidence="14" type="primary">LOC107225288</name>
</gene>
<proteinExistence type="inferred from homology"/>
<dbReference type="AlphaFoldDB" id="A0A6J0C3X5"/>
<dbReference type="RefSeq" id="XP_015521190.1">
    <property type="nucleotide sequence ID" value="XM_015665704.2"/>
</dbReference>
<reference evidence="14" key="1">
    <citation type="submission" date="2025-08" db="UniProtKB">
        <authorList>
            <consortium name="RefSeq"/>
        </authorList>
    </citation>
    <scope>IDENTIFICATION</scope>
    <source>
        <tissue evidence="14">Thorax and Abdomen</tissue>
    </source>
</reference>
<accession>A0A6J0C3X5</accession>
<dbReference type="PROSITE" id="PS50240">
    <property type="entry name" value="TRYPSIN_DOM"/>
    <property type="match status" value="1"/>
</dbReference>
<keyword evidence="8" id="KW-1015">Disulfide bond</keyword>
<evidence type="ECO:0000313" key="13">
    <source>
        <dbReference type="Proteomes" id="UP000829291"/>
    </source>
</evidence>
<dbReference type="GO" id="GO:0004252">
    <property type="term" value="F:serine-type endopeptidase activity"/>
    <property type="evidence" value="ECO:0007669"/>
    <property type="project" value="InterPro"/>
</dbReference>
<dbReference type="Gene3D" id="2.40.10.10">
    <property type="entry name" value="Trypsin-like serine proteases"/>
    <property type="match status" value="1"/>
</dbReference>
<dbReference type="InterPro" id="IPR018114">
    <property type="entry name" value="TRYPSIN_HIS"/>
</dbReference>
<feature type="signal peptide" evidence="11">
    <location>
        <begin position="1"/>
        <end position="23"/>
    </location>
</feature>
<dbReference type="InterPro" id="IPR001314">
    <property type="entry name" value="Peptidase_S1A"/>
</dbReference>
<dbReference type="FunFam" id="2.40.10.10:FF:000146">
    <property type="entry name" value="Serine protease 53"/>
    <property type="match status" value="1"/>
</dbReference>
<keyword evidence="7" id="KW-0865">Zymogen</keyword>
<dbReference type="PRINTS" id="PR00722">
    <property type="entry name" value="CHYMOTRYPSIN"/>
</dbReference>
<dbReference type="InterPro" id="IPR051487">
    <property type="entry name" value="Ser/Thr_Proteases_Immune/Dev"/>
</dbReference>
<evidence type="ECO:0000256" key="6">
    <source>
        <dbReference type="ARBA" id="ARBA00022825"/>
    </source>
</evidence>
<protein>
    <submittedName>
        <fullName evidence="14">Serine protease persephone isoform X1</fullName>
    </submittedName>
</protein>
<dbReference type="PROSITE" id="PS00134">
    <property type="entry name" value="TRYPSIN_HIS"/>
    <property type="match status" value="1"/>
</dbReference>
<evidence type="ECO:0000256" key="9">
    <source>
        <dbReference type="ARBA" id="ARBA00024195"/>
    </source>
</evidence>
<dbReference type="Proteomes" id="UP000829291">
    <property type="component" value="Chromosome 6"/>
</dbReference>
<dbReference type="PROSITE" id="PS00135">
    <property type="entry name" value="TRYPSIN_SER"/>
    <property type="match status" value="1"/>
</dbReference>
<organism evidence="14">
    <name type="scientific">Neodiprion lecontei</name>
    <name type="common">Redheaded pine sawfly</name>
    <dbReference type="NCBI Taxonomy" id="441921"/>
    <lineage>
        <taxon>Eukaryota</taxon>
        <taxon>Metazoa</taxon>
        <taxon>Ecdysozoa</taxon>
        <taxon>Arthropoda</taxon>
        <taxon>Hexapoda</taxon>
        <taxon>Insecta</taxon>
        <taxon>Pterygota</taxon>
        <taxon>Neoptera</taxon>
        <taxon>Endopterygota</taxon>
        <taxon>Hymenoptera</taxon>
        <taxon>Tenthredinoidea</taxon>
        <taxon>Diprionidae</taxon>
        <taxon>Diprioninae</taxon>
        <taxon>Neodiprion</taxon>
    </lineage>
</organism>
<evidence type="ECO:0000256" key="7">
    <source>
        <dbReference type="ARBA" id="ARBA00023145"/>
    </source>
</evidence>
<dbReference type="InParanoid" id="A0A6J0C3X5"/>
<evidence type="ECO:0000259" key="12">
    <source>
        <dbReference type="PROSITE" id="PS50240"/>
    </source>
</evidence>
<dbReference type="InterPro" id="IPR009003">
    <property type="entry name" value="Peptidase_S1_PA"/>
</dbReference>
<dbReference type="GO" id="GO:0006508">
    <property type="term" value="P:proteolysis"/>
    <property type="evidence" value="ECO:0007669"/>
    <property type="project" value="UniProtKB-KW"/>
</dbReference>
<evidence type="ECO:0000256" key="11">
    <source>
        <dbReference type="SAM" id="SignalP"/>
    </source>
</evidence>
<comment type="similarity">
    <text evidence="9">Belongs to the peptidase S1 family. CLIP subfamily.</text>
</comment>
<evidence type="ECO:0000256" key="8">
    <source>
        <dbReference type="ARBA" id="ARBA00023157"/>
    </source>
</evidence>
<dbReference type="SMART" id="SM00020">
    <property type="entry name" value="Tryp_SPc"/>
    <property type="match status" value="1"/>
</dbReference>
<evidence type="ECO:0000256" key="10">
    <source>
        <dbReference type="RuleBase" id="RU363034"/>
    </source>
</evidence>
<feature type="domain" description="Peptidase S1" evidence="12">
    <location>
        <begin position="123"/>
        <end position="375"/>
    </location>
</feature>
<dbReference type="InterPro" id="IPR001254">
    <property type="entry name" value="Trypsin_dom"/>
</dbReference>
<evidence type="ECO:0000256" key="3">
    <source>
        <dbReference type="ARBA" id="ARBA00022670"/>
    </source>
</evidence>
<dbReference type="PANTHER" id="PTHR24256">
    <property type="entry name" value="TRYPTASE-RELATED"/>
    <property type="match status" value="1"/>
</dbReference>
<evidence type="ECO:0000256" key="5">
    <source>
        <dbReference type="ARBA" id="ARBA00022801"/>
    </source>
</evidence>